<evidence type="ECO:0000313" key="1">
    <source>
        <dbReference type="EMBL" id="KAG2298777.1"/>
    </source>
</evidence>
<sequence length="86" mass="9892">MGNLHLHAYYSFILYTVKSGFPPPDAQNRFKIVFTTCTEEVCMEMSAKTKIKVAKLVGYYEEPATRRLQSAVMIFLWLWSPLAKPS</sequence>
<comment type="caution">
    <text evidence="1">The sequence shown here is derived from an EMBL/GenBank/DDBJ whole genome shotgun (WGS) entry which is preliminary data.</text>
</comment>
<evidence type="ECO:0000313" key="2">
    <source>
        <dbReference type="Proteomes" id="UP000886595"/>
    </source>
</evidence>
<name>A0A8X7S2T4_BRACI</name>
<organism evidence="1 2">
    <name type="scientific">Brassica carinata</name>
    <name type="common">Ethiopian mustard</name>
    <name type="synonym">Abyssinian cabbage</name>
    <dbReference type="NCBI Taxonomy" id="52824"/>
    <lineage>
        <taxon>Eukaryota</taxon>
        <taxon>Viridiplantae</taxon>
        <taxon>Streptophyta</taxon>
        <taxon>Embryophyta</taxon>
        <taxon>Tracheophyta</taxon>
        <taxon>Spermatophyta</taxon>
        <taxon>Magnoliopsida</taxon>
        <taxon>eudicotyledons</taxon>
        <taxon>Gunneridae</taxon>
        <taxon>Pentapetalae</taxon>
        <taxon>rosids</taxon>
        <taxon>malvids</taxon>
        <taxon>Brassicales</taxon>
        <taxon>Brassicaceae</taxon>
        <taxon>Brassiceae</taxon>
        <taxon>Brassica</taxon>
    </lineage>
</organism>
<dbReference type="EMBL" id="JAAMPC010000008">
    <property type="protein sequence ID" value="KAG2298777.1"/>
    <property type="molecule type" value="Genomic_DNA"/>
</dbReference>
<reference evidence="1 2" key="1">
    <citation type="submission" date="2020-02" db="EMBL/GenBank/DDBJ databases">
        <authorList>
            <person name="Ma Q."/>
            <person name="Huang Y."/>
            <person name="Song X."/>
            <person name="Pei D."/>
        </authorList>
    </citation>
    <scope>NUCLEOTIDE SEQUENCE [LARGE SCALE GENOMIC DNA]</scope>
    <source>
        <strain evidence="1">Sxm20200214</strain>
        <tissue evidence="1">Leaf</tissue>
    </source>
</reference>
<keyword evidence="2" id="KW-1185">Reference proteome</keyword>
<dbReference type="AlphaFoldDB" id="A0A8X7S2T4"/>
<dbReference type="Proteomes" id="UP000886595">
    <property type="component" value="Unassembled WGS sequence"/>
</dbReference>
<protein>
    <submittedName>
        <fullName evidence="1">Uncharacterized protein</fullName>
    </submittedName>
</protein>
<gene>
    <name evidence="1" type="ORF">Bca52824_035249</name>
</gene>
<proteinExistence type="predicted"/>
<accession>A0A8X7S2T4</accession>